<evidence type="ECO:0000313" key="8">
    <source>
        <dbReference type="Proteomes" id="UP000275719"/>
    </source>
</evidence>
<feature type="transmembrane region" description="Helical" evidence="6">
    <location>
        <begin position="120"/>
        <end position="142"/>
    </location>
</feature>
<dbReference type="GO" id="GO:0005886">
    <property type="term" value="C:plasma membrane"/>
    <property type="evidence" value="ECO:0007669"/>
    <property type="project" value="UniProtKB-SubCell"/>
</dbReference>
<protein>
    <submittedName>
        <fullName evidence="7">Uncharacterized protein</fullName>
    </submittedName>
</protein>
<dbReference type="AlphaFoldDB" id="A0A3P3WFM7"/>
<dbReference type="Pfam" id="PF13440">
    <property type="entry name" value="Polysacc_synt_3"/>
    <property type="match status" value="1"/>
</dbReference>
<feature type="transmembrane region" description="Helical" evidence="6">
    <location>
        <begin position="154"/>
        <end position="173"/>
    </location>
</feature>
<dbReference type="PANTHER" id="PTHR30250:SF11">
    <property type="entry name" value="O-ANTIGEN TRANSPORTER-RELATED"/>
    <property type="match status" value="1"/>
</dbReference>
<dbReference type="Proteomes" id="UP000275719">
    <property type="component" value="Unassembled WGS sequence"/>
</dbReference>
<sequence>MTDKKTHNKIFKSISIFGSVQAIQMVCKIISVKITTVILGPSGVGLIGLIDNVINLITQGSSFGIQTIGTQLIAKERENKSNQKVLFIWMFICGVLAGLFCFIFSSFLSKITFDSDAYSIHFKALSVYFIFFSIINFSIIVLKGLNEIKKLIKYQIISTVLISLSTISCYVLWGIDGIFPAFIATGLVTFIVYSFYLSKLNLKAISITKSDFFSQGKYLFLKGSLLALNGVFGLVCFFLIRLYLKENNPEYLGFYDIGNLFLVSYFGIIFTSLASDYFPTLTNKFAQKEDINSFVNIQIQTSILISTPLILIMYFGFDFIIPLLTSNAFLPVREILLFGLISILCKTINYPLGYIVLAIDDTKNYFYQNIVGDILNVVLILIFFHFFGLIGIGLAMFIQYFGFNFYLWHFVSKRNLFAFDSKSMRYILVCFLFSFLIVGCEFIFVAQSLLLYISKAIVALIGVTYCIFELNKNNNFFDSLKKKFIK</sequence>
<evidence type="ECO:0000256" key="5">
    <source>
        <dbReference type="ARBA" id="ARBA00023136"/>
    </source>
</evidence>
<evidence type="ECO:0000256" key="1">
    <source>
        <dbReference type="ARBA" id="ARBA00004651"/>
    </source>
</evidence>
<dbReference type="PANTHER" id="PTHR30250">
    <property type="entry name" value="PST FAMILY PREDICTED COLANIC ACID TRANSPORTER"/>
    <property type="match status" value="1"/>
</dbReference>
<feature type="transmembrane region" description="Helical" evidence="6">
    <location>
        <begin position="450"/>
        <end position="468"/>
    </location>
</feature>
<feature type="transmembrane region" description="Helical" evidence="6">
    <location>
        <begin position="423"/>
        <end position="444"/>
    </location>
</feature>
<keyword evidence="4 6" id="KW-1133">Transmembrane helix</keyword>
<evidence type="ECO:0000256" key="6">
    <source>
        <dbReference type="SAM" id="Phobius"/>
    </source>
</evidence>
<evidence type="ECO:0000256" key="4">
    <source>
        <dbReference type="ARBA" id="ARBA00022989"/>
    </source>
</evidence>
<dbReference type="EMBL" id="RQVQ01000001">
    <property type="protein sequence ID" value="RRJ93238.1"/>
    <property type="molecule type" value="Genomic_DNA"/>
</dbReference>
<keyword evidence="3 6" id="KW-0812">Transmembrane</keyword>
<feature type="transmembrane region" description="Helical" evidence="6">
    <location>
        <begin position="294"/>
        <end position="315"/>
    </location>
</feature>
<comment type="caution">
    <text evidence="7">The sequence shown here is derived from an EMBL/GenBank/DDBJ whole genome shotgun (WGS) entry which is preliminary data.</text>
</comment>
<reference evidence="7 8" key="1">
    <citation type="submission" date="2018-11" db="EMBL/GenBank/DDBJ databases">
        <title>Flavobacterium sp. nov., YIM 102701-2 draft genome.</title>
        <authorList>
            <person name="Li G."/>
            <person name="Jiang Y."/>
        </authorList>
    </citation>
    <scope>NUCLEOTIDE SEQUENCE [LARGE SCALE GENOMIC DNA]</scope>
    <source>
        <strain evidence="7 8">YIM 102701-2</strain>
    </source>
</reference>
<evidence type="ECO:0000256" key="2">
    <source>
        <dbReference type="ARBA" id="ARBA00022475"/>
    </source>
</evidence>
<dbReference type="OrthoDB" id="9769862at2"/>
<comment type="subcellular location">
    <subcellularLocation>
        <location evidence="1">Cell membrane</location>
        <topology evidence="1">Multi-pass membrane protein</topology>
    </subcellularLocation>
</comment>
<feature type="transmembrane region" description="Helical" evidence="6">
    <location>
        <begin position="219"/>
        <end position="240"/>
    </location>
</feature>
<keyword evidence="2" id="KW-1003">Cell membrane</keyword>
<proteinExistence type="predicted"/>
<accession>A0A3P3WFM7</accession>
<organism evidence="7 8">
    <name type="scientific">Paenimyroides tangerinum</name>
    <dbReference type="NCBI Taxonomy" id="2488728"/>
    <lineage>
        <taxon>Bacteria</taxon>
        <taxon>Pseudomonadati</taxon>
        <taxon>Bacteroidota</taxon>
        <taxon>Flavobacteriia</taxon>
        <taxon>Flavobacteriales</taxon>
        <taxon>Flavobacteriaceae</taxon>
        <taxon>Paenimyroides</taxon>
    </lineage>
</organism>
<keyword evidence="5 6" id="KW-0472">Membrane</keyword>
<dbReference type="InterPro" id="IPR050833">
    <property type="entry name" value="Poly_Biosynth_Transport"/>
</dbReference>
<evidence type="ECO:0000313" key="7">
    <source>
        <dbReference type="EMBL" id="RRJ93238.1"/>
    </source>
</evidence>
<name>A0A3P3WFM7_9FLAO</name>
<evidence type="ECO:0000256" key="3">
    <source>
        <dbReference type="ARBA" id="ARBA00022692"/>
    </source>
</evidence>
<gene>
    <name evidence="7" type="ORF">EG240_00265</name>
</gene>
<feature type="transmembrane region" description="Helical" evidence="6">
    <location>
        <begin position="335"/>
        <end position="359"/>
    </location>
</feature>
<feature type="transmembrane region" description="Helical" evidence="6">
    <location>
        <begin position="179"/>
        <end position="198"/>
    </location>
</feature>
<keyword evidence="8" id="KW-1185">Reference proteome</keyword>
<feature type="transmembrane region" description="Helical" evidence="6">
    <location>
        <begin position="252"/>
        <end position="273"/>
    </location>
</feature>
<dbReference type="RefSeq" id="WP_125016228.1">
    <property type="nucleotide sequence ID" value="NZ_RQVQ01000001.1"/>
</dbReference>
<feature type="transmembrane region" description="Helical" evidence="6">
    <location>
        <begin position="85"/>
        <end position="108"/>
    </location>
</feature>